<dbReference type="Gene3D" id="1.20.1440.20">
    <property type="entry name" value="LemA-like domain"/>
    <property type="match status" value="1"/>
</dbReference>
<evidence type="ECO:0008006" key="8">
    <source>
        <dbReference type="Google" id="ProtNLM"/>
    </source>
</evidence>
<protein>
    <recommendedName>
        <fullName evidence="8">LemA family protein</fullName>
    </recommendedName>
</protein>
<dbReference type="EMBL" id="JWJG01000028">
    <property type="protein sequence ID" value="KIF83012.1"/>
    <property type="molecule type" value="Genomic_DNA"/>
</dbReference>
<dbReference type="GO" id="GO:0016020">
    <property type="term" value="C:membrane"/>
    <property type="evidence" value="ECO:0007669"/>
    <property type="project" value="UniProtKB-SubCell"/>
</dbReference>
<keyword evidence="4" id="KW-1133">Transmembrane helix</keyword>
<dbReference type="AlphaFoldDB" id="A0A0C1YQY3"/>
<evidence type="ECO:0000256" key="4">
    <source>
        <dbReference type="ARBA" id="ARBA00022989"/>
    </source>
</evidence>
<dbReference type="STRING" id="709839.TSA66_22770"/>
<evidence type="ECO:0000313" key="6">
    <source>
        <dbReference type="EMBL" id="KIF83012.1"/>
    </source>
</evidence>
<evidence type="ECO:0000313" key="7">
    <source>
        <dbReference type="Proteomes" id="UP000031572"/>
    </source>
</evidence>
<dbReference type="InterPro" id="IPR007156">
    <property type="entry name" value="MamQ_LemA"/>
</dbReference>
<evidence type="ECO:0000256" key="5">
    <source>
        <dbReference type="ARBA" id="ARBA00023136"/>
    </source>
</evidence>
<dbReference type="Pfam" id="PF04011">
    <property type="entry name" value="LemA"/>
    <property type="match status" value="1"/>
</dbReference>
<reference evidence="6 7" key="1">
    <citation type="submission" date="2014-12" db="EMBL/GenBank/DDBJ databases">
        <title>Denitrispirillum autotrophicum gen. nov., sp. nov., Denitrifying, Facultatively Autotrophic Bacteria Isolated from Rice Paddy Soil.</title>
        <authorList>
            <person name="Ishii S."/>
            <person name="Ashida N."/>
            <person name="Ohno H."/>
            <person name="Otsuka S."/>
            <person name="Yokota A."/>
            <person name="Senoo K."/>
        </authorList>
    </citation>
    <scope>NUCLEOTIDE SEQUENCE [LARGE SCALE GENOMIC DNA]</scope>
    <source>
        <strain evidence="6 7">TSA66</strain>
    </source>
</reference>
<dbReference type="SUPFAM" id="SSF140478">
    <property type="entry name" value="LemA-like"/>
    <property type="match status" value="1"/>
</dbReference>
<gene>
    <name evidence="6" type="ORF">TSA66_22770</name>
</gene>
<dbReference type="InterPro" id="IPR023353">
    <property type="entry name" value="LemA-like_dom_sf"/>
</dbReference>
<evidence type="ECO:0000256" key="2">
    <source>
        <dbReference type="ARBA" id="ARBA00008854"/>
    </source>
</evidence>
<keyword evidence="3" id="KW-0812">Transmembrane</keyword>
<sequence>MTPYVTLVALLIVFWAVGAYQRLLRQRKQCRTAFSQVEAQAERRHELIPPLVAACRMRMPEEGAALDAVLAADKATLAATAYAARNALGIDALVPLIEAEAMLESALHTMFVLKPHYSEAASDLDLHRLIDELSALESRMAFARQVYNEAASHYNAARVQFPSSVIAVVFAFTPVASLPATGTQQAGRP</sequence>
<keyword evidence="5" id="KW-0472">Membrane</keyword>
<evidence type="ECO:0000256" key="3">
    <source>
        <dbReference type="ARBA" id="ARBA00022692"/>
    </source>
</evidence>
<accession>A0A0C1YQY3</accession>
<dbReference type="Proteomes" id="UP000031572">
    <property type="component" value="Unassembled WGS sequence"/>
</dbReference>
<comment type="caution">
    <text evidence="6">The sequence shown here is derived from an EMBL/GenBank/DDBJ whole genome shotgun (WGS) entry which is preliminary data.</text>
</comment>
<name>A0A0C1YQY3_9BURK</name>
<keyword evidence="7" id="KW-1185">Reference proteome</keyword>
<evidence type="ECO:0000256" key="1">
    <source>
        <dbReference type="ARBA" id="ARBA00004167"/>
    </source>
</evidence>
<organism evidence="6 7">
    <name type="scientific">Noviherbaspirillum autotrophicum</name>
    <dbReference type="NCBI Taxonomy" id="709839"/>
    <lineage>
        <taxon>Bacteria</taxon>
        <taxon>Pseudomonadati</taxon>
        <taxon>Pseudomonadota</taxon>
        <taxon>Betaproteobacteria</taxon>
        <taxon>Burkholderiales</taxon>
        <taxon>Oxalobacteraceae</taxon>
        <taxon>Noviherbaspirillum</taxon>
    </lineage>
</organism>
<comment type="subcellular location">
    <subcellularLocation>
        <location evidence="1">Membrane</location>
        <topology evidence="1">Single-pass membrane protein</topology>
    </subcellularLocation>
</comment>
<dbReference type="PANTHER" id="PTHR34478">
    <property type="entry name" value="PROTEIN LEMA"/>
    <property type="match status" value="1"/>
</dbReference>
<dbReference type="RefSeq" id="WP_040041644.1">
    <property type="nucleotide sequence ID" value="NZ_JWJG01000028.1"/>
</dbReference>
<dbReference type="PANTHER" id="PTHR34478:SF1">
    <property type="entry name" value="PROTEIN LEMA"/>
    <property type="match status" value="1"/>
</dbReference>
<comment type="similarity">
    <text evidence="2">Belongs to the LemA family.</text>
</comment>
<proteinExistence type="inferred from homology"/>
<dbReference type="OrthoDB" id="9804152at2"/>